<feature type="compositionally biased region" description="Basic residues" evidence="1">
    <location>
        <begin position="1"/>
        <end position="16"/>
    </location>
</feature>
<reference evidence="2" key="1">
    <citation type="submission" date="2015-11" db="EMBL/GenBank/DDBJ databases">
        <title>De novo transcriptome assembly of four potential Pierce s Disease insect vectors from Arizona vineyards.</title>
        <authorList>
            <person name="Tassone E.E."/>
        </authorList>
    </citation>
    <scope>NUCLEOTIDE SEQUENCE</scope>
</reference>
<dbReference type="EMBL" id="GECZ01019356">
    <property type="protein sequence ID" value="JAS50413.1"/>
    <property type="molecule type" value="Transcribed_RNA"/>
</dbReference>
<organism evidence="2">
    <name type="scientific">Cuerna arida</name>
    <dbReference type="NCBI Taxonomy" id="1464854"/>
    <lineage>
        <taxon>Eukaryota</taxon>
        <taxon>Metazoa</taxon>
        <taxon>Ecdysozoa</taxon>
        <taxon>Arthropoda</taxon>
        <taxon>Hexapoda</taxon>
        <taxon>Insecta</taxon>
        <taxon>Pterygota</taxon>
        <taxon>Neoptera</taxon>
        <taxon>Paraneoptera</taxon>
        <taxon>Hemiptera</taxon>
        <taxon>Auchenorrhyncha</taxon>
        <taxon>Membracoidea</taxon>
        <taxon>Cicadellidae</taxon>
        <taxon>Cicadellinae</taxon>
        <taxon>Proconiini</taxon>
        <taxon>Cuerna</taxon>
    </lineage>
</organism>
<accession>A0A1B6FK93</accession>
<feature type="region of interest" description="Disordered" evidence="1">
    <location>
        <begin position="1"/>
        <end position="63"/>
    </location>
</feature>
<gene>
    <name evidence="2" type="ORF">g.44200</name>
</gene>
<evidence type="ECO:0000256" key="1">
    <source>
        <dbReference type="SAM" id="MobiDB-lite"/>
    </source>
</evidence>
<feature type="compositionally biased region" description="Polar residues" evidence="1">
    <location>
        <begin position="43"/>
        <end position="60"/>
    </location>
</feature>
<evidence type="ECO:0000313" key="2">
    <source>
        <dbReference type="EMBL" id="JAS50413.1"/>
    </source>
</evidence>
<proteinExistence type="predicted"/>
<protein>
    <submittedName>
        <fullName evidence="2">Uncharacterized protein</fullName>
    </submittedName>
</protein>
<feature type="non-terminal residue" evidence="2">
    <location>
        <position position="136"/>
    </location>
</feature>
<name>A0A1B6FK93_9HEMI</name>
<dbReference type="AlphaFoldDB" id="A0A1B6FK93"/>
<sequence>MDRKGQYRAKKRKFSGNRHTNTEVKPISTSSKKLKLIPRPRSDGSNTTRPKTSHSTSHNEYNTDPKGYRFVDLELLGLAVKDFLSCKVCGSSIRLAETNVRGLGSTLVFECSSCKPAAIGKFQTSKNVEKANQAYE</sequence>